<dbReference type="PANTHER" id="PTHR12013">
    <property type="entry name" value="SIGNAL RECOGNITION PARTICLE 14 KD PROTEIN"/>
    <property type="match status" value="1"/>
</dbReference>
<gene>
    <name evidence="9" type="ORF">BC938DRAFT_472499</name>
</gene>
<proteinExistence type="inferred from homology"/>
<dbReference type="Pfam" id="PF02290">
    <property type="entry name" value="SRP14"/>
    <property type="match status" value="1"/>
</dbReference>
<dbReference type="SUPFAM" id="SSF54762">
    <property type="entry name" value="Signal recognition particle alu RNA binding heterodimer, SRP9/14"/>
    <property type="match status" value="1"/>
</dbReference>
<keyword evidence="4 7" id="KW-0694">RNA-binding</keyword>
<comment type="function">
    <text evidence="7">Component of the signal recognition particle (SRP) complex, a ribonucleoprotein complex that mediates the cotranslational targeting of secretory and membrane proteins to the endoplasmic reticulum (ER).</text>
</comment>
<dbReference type="EMBL" id="RBNJ01013666">
    <property type="protein sequence ID" value="RUS25195.1"/>
    <property type="molecule type" value="Genomic_DNA"/>
</dbReference>
<dbReference type="InterPro" id="IPR009018">
    <property type="entry name" value="Signal_recog_particle_SRP9/14"/>
</dbReference>
<reference evidence="9 10" key="1">
    <citation type="journal article" date="2018" name="New Phytol.">
        <title>Phylogenomics of Endogonaceae and evolution of mycorrhizas within Mucoromycota.</title>
        <authorList>
            <person name="Chang Y."/>
            <person name="Desiro A."/>
            <person name="Na H."/>
            <person name="Sandor L."/>
            <person name="Lipzen A."/>
            <person name="Clum A."/>
            <person name="Barry K."/>
            <person name="Grigoriev I.V."/>
            <person name="Martin F.M."/>
            <person name="Stajich J.E."/>
            <person name="Smith M.E."/>
            <person name="Bonito G."/>
            <person name="Spatafora J.W."/>
        </authorList>
    </citation>
    <scope>NUCLEOTIDE SEQUENCE [LARGE SCALE GENOMIC DNA]</scope>
    <source>
        <strain evidence="9 10">AD002</strain>
    </source>
</reference>
<feature type="compositionally biased region" description="Basic and acidic residues" evidence="8">
    <location>
        <begin position="56"/>
        <end position="68"/>
    </location>
</feature>
<evidence type="ECO:0000313" key="10">
    <source>
        <dbReference type="Proteomes" id="UP000274822"/>
    </source>
</evidence>
<evidence type="ECO:0000256" key="4">
    <source>
        <dbReference type="ARBA" id="ARBA00022884"/>
    </source>
</evidence>
<evidence type="ECO:0000256" key="7">
    <source>
        <dbReference type="RuleBase" id="RU368100"/>
    </source>
</evidence>
<comment type="similarity">
    <text evidence="2 7">Belongs to the SRP14 family.</text>
</comment>
<comment type="subunit">
    <text evidence="7">Component of a fungal signal recognition particle (SRP) complex that consists of a 7SL RNA molecule (scR1) and at least six protein subunits: SRP72, SRP68, SRP54, SEC65, SRP21 and SRP14.</text>
</comment>
<dbReference type="Gene3D" id="3.30.720.10">
    <property type="entry name" value="Signal recognition particle alu RNA binding heterodimer, srp9/1"/>
    <property type="match status" value="1"/>
</dbReference>
<evidence type="ECO:0000256" key="5">
    <source>
        <dbReference type="ARBA" id="ARBA00023135"/>
    </source>
</evidence>
<protein>
    <recommendedName>
        <fullName evidence="7">Signal recognition particle subunit SRP14</fullName>
    </recommendedName>
    <alternativeName>
        <fullName evidence="7">Signal recognition particle 14 kDa protein</fullName>
    </alternativeName>
</protein>
<organism evidence="9 10">
    <name type="scientific">Jimgerdemannia flammicorona</name>
    <dbReference type="NCBI Taxonomy" id="994334"/>
    <lineage>
        <taxon>Eukaryota</taxon>
        <taxon>Fungi</taxon>
        <taxon>Fungi incertae sedis</taxon>
        <taxon>Mucoromycota</taxon>
        <taxon>Mucoromycotina</taxon>
        <taxon>Endogonomycetes</taxon>
        <taxon>Endogonales</taxon>
        <taxon>Endogonaceae</taxon>
        <taxon>Jimgerdemannia</taxon>
    </lineage>
</organism>
<evidence type="ECO:0000256" key="3">
    <source>
        <dbReference type="ARBA" id="ARBA00022490"/>
    </source>
</evidence>
<dbReference type="Proteomes" id="UP000274822">
    <property type="component" value="Unassembled WGS sequence"/>
</dbReference>
<accession>A0A433Q5Z0</accession>
<feature type="compositionally biased region" description="Basic residues" evidence="8">
    <location>
        <begin position="126"/>
        <end position="148"/>
    </location>
</feature>
<feature type="region of interest" description="Disordered" evidence="8">
    <location>
        <begin position="124"/>
        <end position="148"/>
    </location>
</feature>
<comment type="subcellular location">
    <subcellularLocation>
        <location evidence="1 7">Cytoplasm</location>
    </subcellularLocation>
</comment>
<evidence type="ECO:0000256" key="2">
    <source>
        <dbReference type="ARBA" id="ARBA00010349"/>
    </source>
</evidence>
<dbReference type="GO" id="GO:0005786">
    <property type="term" value="C:signal recognition particle, endoplasmic reticulum targeting"/>
    <property type="evidence" value="ECO:0007669"/>
    <property type="project" value="UniProtKB-UniRule"/>
</dbReference>
<dbReference type="GO" id="GO:0006614">
    <property type="term" value="P:SRP-dependent cotranslational protein targeting to membrane"/>
    <property type="evidence" value="ECO:0007669"/>
    <property type="project" value="UniProtKB-UniRule"/>
</dbReference>
<sequence>MTLLDNDAFLTQLTRCFEKSKANGTVYITMKRRTSLEHHINGFACSSPRSTILPEKPPKKDAKKDANKDVPMADAKDDDDDREHPCLVRAVYKKTKISTLVHASNTDRFQFNYGNIVKVHMDSLKKKDRKAKTALKKRTANKKPKATA</sequence>
<evidence type="ECO:0000256" key="6">
    <source>
        <dbReference type="ARBA" id="ARBA00023274"/>
    </source>
</evidence>
<keyword evidence="10" id="KW-1185">Reference proteome</keyword>
<evidence type="ECO:0000313" key="9">
    <source>
        <dbReference type="EMBL" id="RUS25195.1"/>
    </source>
</evidence>
<feature type="region of interest" description="Disordered" evidence="8">
    <location>
        <begin position="45"/>
        <end position="81"/>
    </location>
</feature>
<comment type="caution">
    <text evidence="9">The sequence shown here is derived from an EMBL/GenBank/DDBJ whole genome shotgun (WGS) entry which is preliminary data.</text>
</comment>
<evidence type="ECO:0000256" key="8">
    <source>
        <dbReference type="SAM" id="MobiDB-lite"/>
    </source>
</evidence>
<name>A0A433Q5Z0_9FUNG</name>
<dbReference type="GO" id="GO:0008312">
    <property type="term" value="F:7S RNA binding"/>
    <property type="evidence" value="ECO:0007669"/>
    <property type="project" value="UniProtKB-UniRule"/>
</dbReference>
<keyword evidence="5 7" id="KW-0733">Signal recognition particle</keyword>
<dbReference type="GO" id="GO:0030942">
    <property type="term" value="F:endoplasmic reticulum signal peptide binding"/>
    <property type="evidence" value="ECO:0007669"/>
    <property type="project" value="UniProtKB-UniRule"/>
</dbReference>
<dbReference type="AlphaFoldDB" id="A0A433Q5Z0"/>
<evidence type="ECO:0000256" key="1">
    <source>
        <dbReference type="ARBA" id="ARBA00004496"/>
    </source>
</evidence>
<keyword evidence="6 7" id="KW-0687">Ribonucleoprotein</keyword>
<dbReference type="InterPro" id="IPR003210">
    <property type="entry name" value="Signal_recog_particle_SRP14"/>
</dbReference>
<keyword evidence="3 7" id="KW-0963">Cytoplasm</keyword>